<dbReference type="EMBL" id="VTEG01000004">
    <property type="protein sequence ID" value="TYR99912.1"/>
    <property type="molecule type" value="Genomic_DNA"/>
</dbReference>
<evidence type="ECO:0000256" key="1">
    <source>
        <dbReference type="ARBA" id="ARBA00011245"/>
    </source>
</evidence>
<evidence type="ECO:0000256" key="9">
    <source>
        <dbReference type="PIRNR" id="PIRNR006444"/>
    </source>
</evidence>
<dbReference type="Gene3D" id="3.40.50.12780">
    <property type="entry name" value="N-terminal domain of ligase-like"/>
    <property type="match status" value="1"/>
</dbReference>
<dbReference type="InterPro" id="IPR042099">
    <property type="entry name" value="ANL_N_sf"/>
</dbReference>
<dbReference type="NCBIfam" id="TIGR02155">
    <property type="entry name" value="PA_CoA_ligase"/>
    <property type="match status" value="1"/>
</dbReference>
<evidence type="ECO:0000256" key="6">
    <source>
        <dbReference type="ARBA" id="ARBA00066629"/>
    </source>
</evidence>
<dbReference type="CDD" id="cd05913">
    <property type="entry name" value="PaaK"/>
    <property type="match status" value="1"/>
</dbReference>
<feature type="domain" description="AMP-dependent ligase C-terminal" evidence="11">
    <location>
        <begin position="334"/>
        <end position="435"/>
    </location>
</feature>
<dbReference type="InterPro" id="IPR049623">
    <property type="entry name" value="PA_CoA_lig_proteobact_actino"/>
</dbReference>
<accession>A0A5D4ME03</accession>
<dbReference type="PIRSF" id="PIRSF006444">
    <property type="entry name" value="PaaK"/>
    <property type="match status" value="1"/>
</dbReference>
<dbReference type="InterPro" id="IPR051414">
    <property type="entry name" value="Adenylate-forming_Reductase"/>
</dbReference>
<dbReference type="PANTHER" id="PTHR43439:SF1">
    <property type="entry name" value="PHENYLACETATE-COENZYME A LIGASE"/>
    <property type="match status" value="1"/>
</dbReference>
<name>A0A5D4ME03_9BACI</name>
<comment type="caution">
    <text evidence="12">The sequence shown here is derived from an EMBL/GenBank/DDBJ whole genome shotgun (WGS) entry which is preliminary data.</text>
</comment>
<evidence type="ECO:0000256" key="3">
    <source>
        <dbReference type="ARBA" id="ARBA00022741"/>
    </source>
</evidence>
<comment type="subunit">
    <text evidence="1">Monomer.</text>
</comment>
<evidence type="ECO:0000256" key="7">
    <source>
        <dbReference type="ARBA" id="ARBA00068695"/>
    </source>
</evidence>
<dbReference type="RefSeq" id="WP_148953629.1">
    <property type="nucleotide sequence ID" value="NZ_VTEG01000004.1"/>
</dbReference>
<dbReference type="FunFam" id="3.40.50.12780:FF:000016">
    <property type="entry name" value="Phenylacetate-coenzyme A ligase"/>
    <property type="match status" value="1"/>
</dbReference>
<dbReference type="GO" id="GO:0047475">
    <property type="term" value="F:phenylacetate-CoA ligase activity"/>
    <property type="evidence" value="ECO:0007669"/>
    <property type="project" value="UniProtKB-EC"/>
</dbReference>
<dbReference type="SUPFAM" id="SSF56801">
    <property type="entry name" value="Acetyl-CoA synthetase-like"/>
    <property type="match status" value="1"/>
</dbReference>
<comment type="catalytic activity">
    <reaction evidence="9">
        <text>2-phenylacetate + ATP + CoA = phenylacetyl-CoA + AMP + diphosphate</text>
        <dbReference type="Rhea" id="RHEA:20956"/>
        <dbReference type="ChEBI" id="CHEBI:18401"/>
        <dbReference type="ChEBI" id="CHEBI:30616"/>
        <dbReference type="ChEBI" id="CHEBI:33019"/>
        <dbReference type="ChEBI" id="CHEBI:57287"/>
        <dbReference type="ChEBI" id="CHEBI:57390"/>
        <dbReference type="ChEBI" id="CHEBI:456215"/>
        <dbReference type="EC" id="6.2.1.30"/>
    </reaction>
</comment>
<comment type="similarity">
    <text evidence="5 9">Belongs to the phenylacetyl-CoA ligase family.</text>
</comment>
<feature type="domain" description="AMP-dependent synthetase/ligase" evidence="10">
    <location>
        <begin position="89"/>
        <end position="285"/>
    </location>
</feature>
<sequence>MILHEIETWYRSDTELIQLGRLQKTIASVYANVSFYREQLDNRGIKPEDIQSLQDIQLLPFTTKADLRNHYPFGMFAVPQGELVRVHASSGTSGKPTVVGYTQKDIDMWSEIVARAIAAGGGKPGDFLHNAYGYGLFTGGLGLHYGSERLGLVTVPVSGGNAERQITLIEDFKPTVICGTPSYILNIAEKMEEQGKDPAKTSVKYGIFGAEPWSEKMRQKIEEKWNLKACDIYGLSEVIGPGVAMECHEAQSGLHIAEDHFLPEIIDPVTLESLPPGEEGELVFTSLTKEAFPIIRYRTGDIASLSYGKCSCGRTTVKMSRVKGRVDDMMIIRGVNVFPSEVEHYLLTIEELSPHYQIHLTRQGTLDSVELHVEIKEEVFSELEQNLEHESIFLLAKKIQHIMKSSCLVSMEVKVKSPKSLPRSEGKAVRVLDMRESGLGV</sequence>
<evidence type="ECO:0000313" key="12">
    <source>
        <dbReference type="EMBL" id="TYR99912.1"/>
    </source>
</evidence>
<comment type="pathway">
    <text evidence="4 9">Aromatic compound metabolism; phenylacetate degradation.</text>
</comment>
<evidence type="ECO:0000256" key="2">
    <source>
        <dbReference type="ARBA" id="ARBA00022598"/>
    </source>
</evidence>
<comment type="function">
    <text evidence="9">Catalyzes the activation of phenylacetic acid (PA) to phenylacetyl-CoA (PA-CoA).</text>
</comment>
<reference evidence="12 13" key="1">
    <citation type="submission" date="2019-08" db="EMBL/GenBank/DDBJ databases">
        <title>Bacillus genomes from the desert of Cuatro Cienegas, Coahuila.</title>
        <authorList>
            <person name="Olmedo-Alvarez G."/>
        </authorList>
    </citation>
    <scope>NUCLEOTIDE SEQUENCE [LARGE SCALE GENOMIC DNA]</scope>
    <source>
        <strain evidence="12 13">CH128b_4D</strain>
    </source>
</reference>
<dbReference type="InterPro" id="IPR028154">
    <property type="entry name" value="AMP-dep_Lig_C"/>
</dbReference>
<dbReference type="PANTHER" id="PTHR43439">
    <property type="entry name" value="PHENYLACETATE-COENZYME A LIGASE"/>
    <property type="match status" value="1"/>
</dbReference>
<dbReference type="InterPro" id="IPR045851">
    <property type="entry name" value="AMP-bd_C_sf"/>
</dbReference>
<dbReference type="InterPro" id="IPR011880">
    <property type="entry name" value="PA_CoA_ligase"/>
</dbReference>
<evidence type="ECO:0000259" key="10">
    <source>
        <dbReference type="Pfam" id="PF00501"/>
    </source>
</evidence>
<dbReference type="GO" id="GO:0010124">
    <property type="term" value="P:phenylacetate catabolic process"/>
    <property type="evidence" value="ECO:0007669"/>
    <property type="project" value="UniProtKB-UniRule"/>
</dbReference>
<dbReference type="InterPro" id="IPR000873">
    <property type="entry name" value="AMP-dep_synth/lig_dom"/>
</dbReference>
<dbReference type="Gene3D" id="3.30.300.30">
    <property type="match status" value="1"/>
</dbReference>
<evidence type="ECO:0000259" key="11">
    <source>
        <dbReference type="Pfam" id="PF14535"/>
    </source>
</evidence>
<dbReference type="GO" id="GO:0000166">
    <property type="term" value="F:nucleotide binding"/>
    <property type="evidence" value="ECO:0007669"/>
    <property type="project" value="UniProtKB-KW"/>
</dbReference>
<dbReference type="Pfam" id="PF14535">
    <property type="entry name" value="AMP-binding_C_2"/>
    <property type="match status" value="1"/>
</dbReference>
<protein>
    <recommendedName>
        <fullName evidence="7 9">Phenylacetate-coenzyme A ligase</fullName>
        <ecNumber evidence="6 9">6.2.1.30</ecNumber>
    </recommendedName>
    <alternativeName>
        <fullName evidence="8 9">Phenylacetyl-CoA ligase</fullName>
    </alternativeName>
</protein>
<dbReference type="Pfam" id="PF00501">
    <property type="entry name" value="AMP-binding"/>
    <property type="match status" value="1"/>
</dbReference>
<dbReference type="UniPathway" id="UPA00930"/>
<organism evidence="12 13">
    <name type="scientific">Rossellomorea vietnamensis</name>
    <dbReference type="NCBI Taxonomy" id="218284"/>
    <lineage>
        <taxon>Bacteria</taxon>
        <taxon>Bacillati</taxon>
        <taxon>Bacillota</taxon>
        <taxon>Bacilli</taxon>
        <taxon>Bacillales</taxon>
        <taxon>Bacillaceae</taxon>
        <taxon>Rossellomorea</taxon>
    </lineage>
</organism>
<keyword evidence="3 9" id="KW-0547">Nucleotide-binding</keyword>
<gene>
    <name evidence="12" type="primary">paaF</name>
    <name evidence="12" type="ORF">FZC84_08860</name>
</gene>
<proteinExistence type="inferred from homology"/>
<dbReference type="EC" id="6.2.1.30" evidence="6 9"/>
<evidence type="ECO:0000256" key="4">
    <source>
        <dbReference type="ARBA" id="ARBA00060591"/>
    </source>
</evidence>
<dbReference type="AlphaFoldDB" id="A0A5D4ME03"/>
<evidence type="ECO:0000256" key="5">
    <source>
        <dbReference type="ARBA" id="ARBA00061566"/>
    </source>
</evidence>
<evidence type="ECO:0000256" key="8">
    <source>
        <dbReference type="ARBA" id="ARBA00075111"/>
    </source>
</evidence>
<dbReference type="Proteomes" id="UP000325182">
    <property type="component" value="Unassembled WGS sequence"/>
</dbReference>
<keyword evidence="2 9" id="KW-0436">Ligase</keyword>
<evidence type="ECO:0000313" key="13">
    <source>
        <dbReference type="Proteomes" id="UP000325182"/>
    </source>
</evidence>